<dbReference type="InterPro" id="IPR036047">
    <property type="entry name" value="F-box-like_dom_sf"/>
</dbReference>
<evidence type="ECO:0000256" key="1">
    <source>
        <dbReference type="SAM" id="MobiDB-lite"/>
    </source>
</evidence>
<sequence>MLSRLRNDRRTTNNPPSVPGPLDHLLTSNNPPSYVEETLARNTIQALRDSLPALQLEIDNHASHPGSLTLEDRKATIIKDIAAHEAIISPWRKLPSDILRAIFQKTITLTPPWALSQVCRPWRTLIHSTPTLWSCITIDFNTKPTRHPSEENRLKQILQRSANKQSANTDLWIRSQEDRLKLVLQRSANADLHISIRGIMNQGDKRLSLLLILVAHSERWRYLHLELTLDTEAVTALQAVKGHLPRLSQLHLKFWKIKEPTIIELFSIAPRLETVIIDNVFRDVRVAIPVHQLSTYTCKSTPYVGSGLNNSLTAFSNLVHFECYWEHSVDPLAPRITFPRLKVLIIVFSFNVINPAGGFFDQLILPSISEIIVWGQADGVALPMLEMISRSQPCNLRTLSITSITLESTGDLASFLRLTPQLKFLRIPLSPNVDLSHLFTASDSPVLLPKLQSLHIVVSDFSLPSFSSLAPFIATHVEMPSSARFRLKTLQLNFLTEFACRTAYSAIQPLPAVGELDSDILALINSWKKRLVEDIPHLSRQLTPQKMFTNLTQHWHRLDQLFKTIEGYNIPTSGYLHVRDLFSIPNLTANLGADFEGLKITFRYALY</sequence>
<feature type="domain" description="F-box" evidence="2">
    <location>
        <begin position="91"/>
        <end position="138"/>
    </location>
</feature>
<organism evidence="3 4">
    <name type="scientific">Hebeloma cylindrosporum</name>
    <dbReference type="NCBI Taxonomy" id="76867"/>
    <lineage>
        <taxon>Eukaryota</taxon>
        <taxon>Fungi</taxon>
        <taxon>Dikarya</taxon>
        <taxon>Basidiomycota</taxon>
        <taxon>Agaricomycotina</taxon>
        <taxon>Agaricomycetes</taxon>
        <taxon>Agaricomycetidae</taxon>
        <taxon>Agaricales</taxon>
        <taxon>Agaricineae</taxon>
        <taxon>Hymenogastraceae</taxon>
        <taxon>Hebeloma</taxon>
    </lineage>
</organism>
<dbReference type="SUPFAM" id="SSF81383">
    <property type="entry name" value="F-box domain"/>
    <property type="match status" value="1"/>
</dbReference>
<dbReference type="PANTHER" id="PTHR38926">
    <property type="entry name" value="F-BOX DOMAIN CONTAINING PROTEIN, EXPRESSED"/>
    <property type="match status" value="1"/>
</dbReference>
<proteinExistence type="predicted"/>
<accession>A0A0C3CMZ8</accession>
<keyword evidence="4" id="KW-1185">Reference proteome</keyword>
<evidence type="ECO:0000313" key="3">
    <source>
        <dbReference type="EMBL" id="KIM45499.1"/>
    </source>
</evidence>
<dbReference type="Gene3D" id="1.20.1280.50">
    <property type="match status" value="1"/>
</dbReference>
<name>A0A0C3CMZ8_HEBCY</name>
<dbReference type="OrthoDB" id="2890840at2759"/>
<dbReference type="SUPFAM" id="SSF52047">
    <property type="entry name" value="RNI-like"/>
    <property type="match status" value="1"/>
</dbReference>
<feature type="region of interest" description="Disordered" evidence="1">
    <location>
        <begin position="1"/>
        <end position="30"/>
    </location>
</feature>
<dbReference type="InterPro" id="IPR001810">
    <property type="entry name" value="F-box_dom"/>
</dbReference>
<evidence type="ECO:0000313" key="4">
    <source>
        <dbReference type="Proteomes" id="UP000053424"/>
    </source>
</evidence>
<gene>
    <name evidence="3" type="ORF">M413DRAFT_24692</name>
</gene>
<dbReference type="AlphaFoldDB" id="A0A0C3CMZ8"/>
<dbReference type="Pfam" id="PF12937">
    <property type="entry name" value="F-box-like"/>
    <property type="match status" value="1"/>
</dbReference>
<dbReference type="PANTHER" id="PTHR38926:SF5">
    <property type="entry name" value="F-BOX AND LEUCINE-RICH REPEAT PROTEIN 6"/>
    <property type="match status" value="1"/>
</dbReference>
<protein>
    <recommendedName>
        <fullName evidence="2">F-box domain-containing protein</fullName>
    </recommendedName>
</protein>
<dbReference type="HOGENOM" id="CLU_501575_0_0_1"/>
<dbReference type="EMBL" id="KN831772">
    <property type="protein sequence ID" value="KIM45499.1"/>
    <property type="molecule type" value="Genomic_DNA"/>
</dbReference>
<feature type="compositionally biased region" description="Basic and acidic residues" evidence="1">
    <location>
        <begin position="1"/>
        <end position="11"/>
    </location>
</feature>
<reference evidence="3 4" key="1">
    <citation type="submission" date="2014-04" db="EMBL/GenBank/DDBJ databases">
        <authorList>
            <consortium name="DOE Joint Genome Institute"/>
            <person name="Kuo A."/>
            <person name="Gay G."/>
            <person name="Dore J."/>
            <person name="Kohler A."/>
            <person name="Nagy L.G."/>
            <person name="Floudas D."/>
            <person name="Copeland A."/>
            <person name="Barry K.W."/>
            <person name="Cichocki N."/>
            <person name="Veneault-Fourrey C."/>
            <person name="LaButti K."/>
            <person name="Lindquist E.A."/>
            <person name="Lipzen A."/>
            <person name="Lundell T."/>
            <person name="Morin E."/>
            <person name="Murat C."/>
            <person name="Sun H."/>
            <person name="Tunlid A."/>
            <person name="Henrissat B."/>
            <person name="Grigoriev I.V."/>
            <person name="Hibbett D.S."/>
            <person name="Martin F."/>
            <person name="Nordberg H.P."/>
            <person name="Cantor M.N."/>
            <person name="Hua S.X."/>
        </authorList>
    </citation>
    <scope>NUCLEOTIDE SEQUENCE [LARGE SCALE GENOMIC DNA]</scope>
    <source>
        <strain evidence="4">h7</strain>
    </source>
</reference>
<evidence type="ECO:0000259" key="2">
    <source>
        <dbReference type="Pfam" id="PF12937"/>
    </source>
</evidence>
<reference evidence="4" key="2">
    <citation type="submission" date="2015-01" db="EMBL/GenBank/DDBJ databases">
        <title>Evolutionary Origins and Diversification of the Mycorrhizal Mutualists.</title>
        <authorList>
            <consortium name="DOE Joint Genome Institute"/>
            <consortium name="Mycorrhizal Genomics Consortium"/>
            <person name="Kohler A."/>
            <person name="Kuo A."/>
            <person name="Nagy L.G."/>
            <person name="Floudas D."/>
            <person name="Copeland A."/>
            <person name="Barry K.W."/>
            <person name="Cichocki N."/>
            <person name="Veneault-Fourrey C."/>
            <person name="LaButti K."/>
            <person name="Lindquist E.A."/>
            <person name="Lipzen A."/>
            <person name="Lundell T."/>
            <person name="Morin E."/>
            <person name="Murat C."/>
            <person name="Riley R."/>
            <person name="Ohm R."/>
            <person name="Sun H."/>
            <person name="Tunlid A."/>
            <person name="Henrissat B."/>
            <person name="Grigoriev I.V."/>
            <person name="Hibbett D.S."/>
            <person name="Martin F."/>
        </authorList>
    </citation>
    <scope>NUCLEOTIDE SEQUENCE [LARGE SCALE GENOMIC DNA]</scope>
    <source>
        <strain evidence="4">h7</strain>
    </source>
</reference>
<dbReference type="Proteomes" id="UP000053424">
    <property type="component" value="Unassembled WGS sequence"/>
</dbReference>